<organism evidence="1 2">
    <name type="scientific">Merdimmobilis hominis</name>
    <dbReference type="NCBI Taxonomy" id="2897707"/>
    <lineage>
        <taxon>Bacteria</taxon>
        <taxon>Bacillati</taxon>
        <taxon>Bacillota</taxon>
        <taxon>Clostridia</taxon>
        <taxon>Eubacteriales</taxon>
        <taxon>Oscillospiraceae</taxon>
        <taxon>Merdimmobilis</taxon>
    </lineage>
</organism>
<protein>
    <submittedName>
        <fullName evidence="1">Transposon-encoded TnpW family protein</fullName>
    </submittedName>
</protein>
<reference evidence="1" key="1">
    <citation type="submission" date="2020-08" db="EMBL/GenBank/DDBJ databases">
        <authorList>
            <person name="Cejkova D."/>
            <person name="Kubasova T."/>
            <person name="Jahodarova E."/>
            <person name="Rychlik I."/>
        </authorList>
    </citation>
    <scope>NUCLEOTIDE SEQUENCE</scope>
    <source>
        <strain evidence="1">An559</strain>
    </source>
</reference>
<dbReference type="AlphaFoldDB" id="A0A938X6M6"/>
<proteinExistence type="predicted"/>
<keyword evidence="2" id="KW-1185">Reference proteome</keyword>
<comment type="caution">
    <text evidence="1">The sequence shown here is derived from an EMBL/GenBank/DDBJ whole genome shotgun (WGS) entry which is preliminary data.</text>
</comment>
<accession>A0A938X6M6</accession>
<dbReference type="EMBL" id="JACJKY010000006">
    <property type="protein sequence ID" value="MBM6920489.1"/>
    <property type="molecule type" value="Genomic_DNA"/>
</dbReference>
<gene>
    <name evidence="1" type="ORF">H6A12_04880</name>
</gene>
<dbReference type="Proteomes" id="UP000774750">
    <property type="component" value="Unassembled WGS sequence"/>
</dbReference>
<dbReference type="RefSeq" id="WP_204445422.1">
    <property type="nucleotide sequence ID" value="NZ_JACJKY010000006.1"/>
</dbReference>
<evidence type="ECO:0000313" key="2">
    <source>
        <dbReference type="Proteomes" id="UP000774750"/>
    </source>
</evidence>
<reference evidence="1" key="2">
    <citation type="journal article" date="2021" name="Sci. Rep.">
        <title>The distribution of antibiotic resistance genes in chicken gut microbiota commensals.</title>
        <authorList>
            <person name="Juricova H."/>
            <person name="Matiasovicova J."/>
            <person name="Kubasova T."/>
            <person name="Cejkova D."/>
            <person name="Rychlik I."/>
        </authorList>
    </citation>
    <scope>NUCLEOTIDE SEQUENCE</scope>
    <source>
        <strain evidence="1">An559</strain>
    </source>
</reference>
<name>A0A938X6M6_9FIRM</name>
<sequence>MDDKIIPLGSFVPYFYSPDNDSFSIQIGGTVYEVTTHFDTEGKETVLKQFRDLLLELQNS</sequence>
<evidence type="ECO:0000313" key="1">
    <source>
        <dbReference type="EMBL" id="MBM6920489.1"/>
    </source>
</evidence>